<sequence length="116" mass="13351">MQSGATRSKQAPTAGREAPTTTHLSLEDKFEAFTKNVSPKLKDRLDLNQFWEPQDFPAAIPGGYDQRLSQEQYMRFQHTLIGTPVFKCNVSKEQLSAWGMKSWKEYQLNRLLANWS</sequence>
<comment type="caution">
    <text evidence="2">The sequence shown here is derived from an EMBL/GenBank/DDBJ whole genome shotgun (WGS) entry which is preliminary data.</text>
</comment>
<feature type="compositionally biased region" description="Polar residues" evidence="1">
    <location>
        <begin position="1"/>
        <end position="11"/>
    </location>
</feature>
<protein>
    <submittedName>
        <fullName evidence="2">Uncharacterized protein</fullName>
    </submittedName>
</protein>
<evidence type="ECO:0000313" key="3">
    <source>
        <dbReference type="Proteomes" id="UP001465755"/>
    </source>
</evidence>
<name>A0AAW1PVC3_9CHLO</name>
<feature type="region of interest" description="Disordered" evidence="1">
    <location>
        <begin position="1"/>
        <end position="25"/>
    </location>
</feature>
<proteinExistence type="predicted"/>
<evidence type="ECO:0000313" key="2">
    <source>
        <dbReference type="EMBL" id="KAK9813579.1"/>
    </source>
</evidence>
<reference evidence="2 3" key="1">
    <citation type="journal article" date="2024" name="Nat. Commun.">
        <title>Phylogenomics reveals the evolutionary origins of lichenization in chlorophyte algae.</title>
        <authorList>
            <person name="Puginier C."/>
            <person name="Libourel C."/>
            <person name="Otte J."/>
            <person name="Skaloud P."/>
            <person name="Haon M."/>
            <person name="Grisel S."/>
            <person name="Petersen M."/>
            <person name="Berrin J.G."/>
            <person name="Delaux P.M."/>
            <person name="Dal Grande F."/>
            <person name="Keller J."/>
        </authorList>
    </citation>
    <scope>NUCLEOTIDE SEQUENCE [LARGE SCALE GENOMIC DNA]</scope>
    <source>
        <strain evidence="2 3">SAG 2036</strain>
    </source>
</reference>
<dbReference type="EMBL" id="JALJOQ010000004">
    <property type="protein sequence ID" value="KAK9813579.1"/>
    <property type="molecule type" value="Genomic_DNA"/>
</dbReference>
<dbReference type="Proteomes" id="UP001465755">
    <property type="component" value="Unassembled WGS sequence"/>
</dbReference>
<keyword evidence="3" id="KW-1185">Reference proteome</keyword>
<dbReference type="AlphaFoldDB" id="A0AAW1PVC3"/>
<organism evidence="2 3">
    <name type="scientific">Symbiochloris irregularis</name>
    <dbReference type="NCBI Taxonomy" id="706552"/>
    <lineage>
        <taxon>Eukaryota</taxon>
        <taxon>Viridiplantae</taxon>
        <taxon>Chlorophyta</taxon>
        <taxon>core chlorophytes</taxon>
        <taxon>Trebouxiophyceae</taxon>
        <taxon>Trebouxiales</taxon>
        <taxon>Trebouxiaceae</taxon>
        <taxon>Symbiochloris</taxon>
    </lineage>
</organism>
<gene>
    <name evidence="2" type="ORF">WJX73_008304</name>
</gene>
<accession>A0AAW1PVC3</accession>
<evidence type="ECO:0000256" key="1">
    <source>
        <dbReference type="SAM" id="MobiDB-lite"/>
    </source>
</evidence>